<dbReference type="RefSeq" id="WP_013655666.1">
    <property type="nucleotide sequence ID" value="NC_015275.1"/>
</dbReference>
<dbReference type="InterPro" id="IPR027417">
    <property type="entry name" value="P-loop_NTPase"/>
</dbReference>
<feature type="domain" description="CobW/HypB/UreG nucleotide-binding" evidence="1">
    <location>
        <begin position="5"/>
        <end position="165"/>
    </location>
</feature>
<dbReference type="HOGENOM" id="CLU_890739_0_0_9"/>
<dbReference type="Gene3D" id="3.40.50.300">
    <property type="entry name" value="P-loop containing nucleotide triphosphate hydrolases"/>
    <property type="match status" value="1"/>
</dbReference>
<dbReference type="Proteomes" id="UP000008467">
    <property type="component" value="Chromosome"/>
</dbReference>
<dbReference type="EMBL" id="CP002582">
    <property type="protein sequence ID" value="ADZ82365.1"/>
    <property type="molecule type" value="Genomic_DNA"/>
</dbReference>
<evidence type="ECO:0000313" key="4">
    <source>
        <dbReference type="Proteomes" id="UP000008467"/>
    </source>
</evidence>
<name>F2JN23_CELLD</name>
<dbReference type="Pfam" id="PF21537">
    <property type="entry name" value="DUF1980_C"/>
    <property type="match status" value="1"/>
</dbReference>
<sequence>MRVPIFLFNGLLEAGKTAFIESLLEKPAFADGKNTLVICCEEGVEEYNKALFQKNHITLINLEEEEAFTSELLEELANTYEPQRVVIEFNGMWNLESAFDVTLPENWFLYQSLVLVNGETFELYMNNMRSLMIEHFKIADLVIINRCLPTTNLALLRGAVKSINGQARLFTSSKDFVMEPIEEELPYDLSAELIDVAKEHYGTWYIDLWDHPEHYMRKKIKVRGLFFQQPTDPKDCFNFGRFAMPCCEDDIAFMGLYCKNIGKPRFQNKDSIEILGEIRWEPAEVYEGDGPIFYVKSIVKAEEQQEDMVAF</sequence>
<dbReference type="STRING" id="642492.Clole_0631"/>
<reference evidence="3 4" key="1">
    <citation type="journal article" date="2011" name="J. Bacteriol.">
        <title>Complete genome sequence of the cellulose-degrading bacterium Cellulosilyticum lentocellum.</title>
        <authorList>
            <consortium name="US DOE Joint Genome Institute"/>
            <person name="Miller D.A."/>
            <person name="Suen G."/>
            <person name="Bruce D."/>
            <person name="Copeland A."/>
            <person name="Cheng J.F."/>
            <person name="Detter C."/>
            <person name="Goodwin L.A."/>
            <person name="Han C.S."/>
            <person name="Hauser L.J."/>
            <person name="Land M.L."/>
            <person name="Lapidus A."/>
            <person name="Lucas S."/>
            <person name="Meincke L."/>
            <person name="Pitluck S."/>
            <person name="Tapia R."/>
            <person name="Teshima H."/>
            <person name="Woyke T."/>
            <person name="Fox B.G."/>
            <person name="Angert E.R."/>
            <person name="Currie C.R."/>
        </authorList>
    </citation>
    <scope>NUCLEOTIDE SEQUENCE [LARGE SCALE GENOMIC DNA]</scope>
    <source>
        <strain evidence="4">ATCC 49066 / DSM 5427 / NCIMB 11756 / RHM5</strain>
    </source>
</reference>
<evidence type="ECO:0000259" key="2">
    <source>
        <dbReference type="Pfam" id="PF21537"/>
    </source>
</evidence>
<dbReference type="Pfam" id="PF02492">
    <property type="entry name" value="cobW"/>
    <property type="match status" value="1"/>
</dbReference>
<evidence type="ECO:0000259" key="1">
    <source>
        <dbReference type="Pfam" id="PF02492"/>
    </source>
</evidence>
<gene>
    <name evidence="3" type="ordered locus">Clole_0631</name>
</gene>
<organism evidence="3 4">
    <name type="scientific">Cellulosilyticum lentocellum (strain ATCC 49066 / DSM 5427 / NCIMB 11756 / RHM5)</name>
    <name type="common">Clostridium lentocellum</name>
    <dbReference type="NCBI Taxonomy" id="642492"/>
    <lineage>
        <taxon>Bacteria</taxon>
        <taxon>Bacillati</taxon>
        <taxon>Bacillota</taxon>
        <taxon>Clostridia</taxon>
        <taxon>Lachnospirales</taxon>
        <taxon>Cellulosilyticaceae</taxon>
        <taxon>Cellulosilyticum</taxon>
    </lineage>
</organism>
<dbReference type="InterPro" id="IPR048447">
    <property type="entry name" value="DUF1980_C"/>
</dbReference>
<dbReference type="AlphaFoldDB" id="F2JN23"/>
<evidence type="ECO:0000313" key="3">
    <source>
        <dbReference type="EMBL" id="ADZ82365.1"/>
    </source>
</evidence>
<accession>F2JN23</accession>
<protein>
    <submittedName>
        <fullName evidence="3">Cobalamin synthesis protein P47K</fullName>
    </submittedName>
</protein>
<dbReference type="KEGG" id="cle:Clole_0631"/>
<dbReference type="eggNOG" id="COG3689">
    <property type="taxonomic scope" value="Bacteria"/>
</dbReference>
<dbReference type="eggNOG" id="COG0523">
    <property type="taxonomic scope" value="Bacteria"/>
</dbReference>
<keyword evidence="4" id="KW-1185">Reference proteome</keyword>
<dbReference type="InterPro" id="IPR003495">
    <property type="entry name" value="CobW/HypB/UreG_nucleotide-bd"/>
</dbReference>
<proteinExistence type="predicted"/>
<feature type="domain" description="DUF1980" evidence="2">
    <location>
        <begin position="182"/>
        <end position="306"/>
    </location>
</feature>